<evidence type="ECO:0000313" key="4">
    <source>
        <dbReference type="EMBL" id="EXX89187.1"/>
    </source>
</evidence>
<reference evidence="4 5" key="1">
    <citation type="submission" date="2014-02" db="EMBL/GenBank/DDBJ databases">
        <title>Genome sequence of Paenibacillus darwinianus reveals adaptive mechanisms for survival in Antarctic soils.</title>
        <authorList>
            <person name="Dsouza M."/>
            <person name="Taylor M.W."/>
            <person name="Turner S.J."/>
            <person name="Aislabie J."/>
        </authorList>
    </citation>
    <scope>NUCLEOTIDE SEQUENCE [LARGE SCALE GENOMIC DNA]</scope>
    <source>
        <strain evidence="4 5">CE1</strain>
    </source>
</reference>
<feature type="region of interest" description="Disordered" evidence="2">
    <location>
        <begin position="108"/>
        <end position="142"/>
    </location>
</feature>
<name>A0A9W5W7A4_9BACL</name>
<accession>A0A9W5W7A4</accession>
<keyword evidence="1" id="KW-0862">Zinc</keyword>
<feature type="domain" description="SWIM-type" evidence="3">
    <location>
        <begin position="61"/>
        <end position="94"/>
    </location>
</feature>
<dbReference type="Proteomes" id="UP000053750">
    <property type="component" value="Unassembled WGS sequence"/>
</dbReference>
<dbReference type="RefSeq" id="WP_036580604.1">
    <property type="nucleotide sequence ID" value="NZ_KK082131.1"/>
</dbReference>
<feature type="compositionally biased region" description="Basic and acidic residues" evidence="2">
    <location>
        <begin position="109"/>
        <end position="123"/>
    </location>
</feature>
<dbReference type="Pfam" id="PF04434">
    <property type="entry name" value="SWIM"/>
    <property type="match status" value="1"/>
</dbReference>
<sequence length="537" mass="61950">MTVTNRLTDQQTDDLERELGKRAADPILRRGYDYYRERRVFVTEVVEGSTIYGAVNGSAVYAVTLDTDDFAYSTCTCPFTGYCKHMAAVFFQYMASAGEDADAAFMRMNGDERPGSRRDRSAARNESAASESSGGSADLPPSLTDGPQAWRLWLERHYGGIWQQCKHSLHPLQPILQELKGKAKNWPRSLQRLHWLHATVFVLEQVERAYASTDAYNRYYYEMSFTRSVDPWIANFNEMVAELHPEALPDDEREWTLYLNDILRDASLNENYTLLRWDFMYHVLWERMAGLPEWRRSERDKLTALLAEQAAGGKQSAALHAALAHLEFREGDSGAAIEALSRTPFERTSLLAYTFAGHCLEEERFDALGEWLDFIRDRLADCRNVALLRPFLKLCREADIKRPESNRWTRLMTGHLPFAYPELSAHWLERGKYQEWADLQLYMGVRPDELDAQDLRTVAKAEPGLLIPLYHQAVDESIQSRNRQGYRTAVKLLKKLEKLYQSTGRSAVWPRYIGHVNRKYARLRALQEELKKGKLIL</sequence>
<organism evidence="4 5">
    <name type="scientific">Paenibacillus darwinianus</name>
    <dbReference type="NCBI Taxonomy" id="1380763"/>
    <lineage>
        <taxon>Bacteria</taxon>
        <taxon>Bacillati</taxon>
        <taxon>Bacillota</taxon>
        <taxon>Bacilli</taxon>
        <taxon>Bacillales</taxon>
        <taxon>Paenibacillaceae</taxon>
        <taxon>Paenibacillus</taxon>
    </lineage>
</organism>
<dbReference type="GO" id="GO:0008270">
    <property type="term" value="F:zinc ion binding"/>
    <property type="evidence" value="ECO:0007669"/>
    <property type="project" value="UniProtKB-KW"/>
</dbReference>
<protein>
    <recommendedName>
        <fullName evidence="3">SWIM-type domain-containing protein</fullName>
    </recommendedName>
</protein>
<feature type="compositionally biased region" description="Low complexity" evidence="2">
    <location>
        <begin position="124"/>
        <end position="138"/>
    </location>
</feature>
<evidence type="ECO:0000256" key="2">
    <source>
        <dbReference type="SAM" id="MobiDB-lite"/>
    </source>
</evidence>
<keyword evidence="1" id="KW-0863">Zinc-finger</keyword>
<dbReference type="PROSITE" id="PS50966">
    <property type="entry name" value="ZF_SWIM"/>
    <property type="match status" value="1"/>
</dbReference>
<evidence type="ECO:0000256" key="1">
    <source>
        <dbReference type="PROSITE-ProRule" id="PRU00325"/>
    </source>
</evidence>
<dbReference type="AlphaFoldDB" id="A0A9W5W7A4"/>
<proteinExistence type="predicted"/>
<comment type="caution">
    <text evidence="4">The sequence shown here is derived from an EMBL/GenBank/DDBJ whole genome shotgun (WGS) entry which is preliminary data.</text>
</comment>
<dbReference type="InterPro" id="IPR007527">
    <property type="entry name" value="Znf_SWIM"/>
</dbReference>
<gene>
    <name evidence="4" type="ORF">BG53_00425</name>
</gene>
<keyword evidence="1" id="KW-0479">Metal-binding</keyword>
<dbReference type="EMBL" id="JFHU01000104">
    <property type="protein sequence ID" value="EXX89187.1"/>
    <property type="molecule type" value="Genomic_DNA"/>
</dbReference>
<evidence type="ECO:0000259" key="3">
    <source>
        <dbReference type="PROSITE" id="PS50966"/>
    </source>
</evidence>
<keyword evidence="5" id="KW-1185">Reference proteome</keyword>
<evidence type="ECO:0000313" key="5">
    <source>
        <dbReference type="Proteomes" id="UP000053750"/>
    </source>
</evidence>